<protein>
    <submittedName>
        <fullName evidence="1">Uncharacterized protein</fullName>
    </submittedName>
</protein>
<reference evidence="1 2" key="1">
    <citation type="journal article" date="2022" name="Allergy">
        <title>Genome assembly and annotation of Periplaneta americana reveal a comprehensive cockroach allergen profile.</title>
        <authorList>
            <person name="Wang L."/>
            <person name="Xiong Q."/>
            <person name="Saelim N."/>
            <person name="Wang L."/>
            <person name="Nong W."/>
            <person name="Wan A.T."/>
            <person name="Shi M."/>
            <person name="Liu X."/>
            <person name="Cao Q."/>
            <person name="Hui J.H.L."/>
            <person name="Sookrung N."/>
            <person name="Leung T.F."/>
            <person name="Tungtrongchitr A."/>
            <person name="Tsui S.K.W."/>
        </authorList>
    </citation>
    <scope>NUCLEOTIDE SEQUENCE [LARGE SCALE GENOMIC DNA]</scope>
    <source>
        <strain evidence="1">PWHHKU_190912</strain>
    </source>
</reference>
<evidence type="ECO:0000313" key="2">
    <source>
        <dbReference type="Proteomes" id="UP001148838"/>
    </source>
</evidence>
<dbReference type="Proteomes" id="UP001148838">
    <property type="component" value="Unassembled WGS sequence"/>
</dbReference>
<evidence type="ECO:0000313" key="1">
    <source>
        <dbReference type="EMBL" id="KAJ4451099.1"/>
    </source>
</evidence>
<accession>A0ABQ8U020</accession>
<proteinExistence type="predicted"/>
<keyword evidence="2" id="KW-1185">Reference proteome</keyword>
<comment type="caution">
    <text evidence="1">The sequence shown here is derived from an EMBL/GenBank/DDBJ whole genome shotgun (WGS) entry which is preliminary data.</text>
</comment>
<name>A0ABQ8U020_PERAM</name>
<sequence>MTGLCNRNGRNTVRFHKRSWSVVYFISGNVSGEDFSLMDSLKSSLQENVNLRSTFHSLITIAFVPEEDVVSAFELLRDTIPDNLVNLFDYVEHNYARGRRRGRGRQVPIFAPSTWNCYVRTLENLPKTTNNCEACHRHLNTLIGKFHPSFYHVLESLQAETAKIHNYIEKLEVDSRHHVKGKNVQISIQDYHAL</sequence>
<gene>
    <name evidence="1" type="ORF">ANN_02538</name>
</gene>
<organism evidence="1 2">
    <name type="scientific">Periplaneta americana</name>
    <name type="common">American cockroach</name>
    <name type="synonym">Blatta americana</name>
    <dbReference type="NCBI Taxonomy" id="6978"/>
    <lineage>
        <taxon>Eukaryota</taxon>
        <taxon>Metazoa</taxon>
        <taxon>Ecdysozoa</taxon>
        <taxon>Arthropoda</taxon>
        <taxon>Hexapoda</taxon>
        <taxon>Insecta</taxon>
        <taxon>Pterygota</taxon>
        <taxon>Neoptera</taxon>
        <taxon>Polyneoptera</taxon>
        <taxon>Dictyoptera</taxon>
        <taxon>Blattodea</taxon>
        <taxon>Blattoidea</taxon>
        <taxon>Blattidae</taxon>
        <taxon>Blattinae</taxon>
        <taxon>Periplaneta</taxon>
    </lineage>
</organism>
<dbReference type="EMBL" id="JAJSOF020000001">
    <property type="protein sequence ID" value="KAJ4451099.1"/>
    <property type="molecule type" value="Genomic_DNA"/>
</dbReference>